<proteinExistence type="predicted"/>
<reference evidence="1" key="1">
    <citation type="submission" date="2022-05" db="EMBL/GenBank/DDBJ databases">
        <title>The Musa troglodytarum L. genome provides insights into the mechanism of non-climacteric behaviour and enrichment of carotenoids.</title>
        <authorList>
            <person name="Wang J."/>
        </authorList>
    </citation>
    <scope>NUCLEOTIDE SEQUENCE</scope>
    <source>
        <tissue evidence="1">Leaf</tissue>
    </source>
</reference>
<evidence type="ECO:0000313" key="2">
    <source>
        <dbReference type="Proteomes" id="UP001055439"/>
    </source>
</evidence>
<organism evidence="1 2">
    <name type="scientific">Musa troglodytarum</name>
    <name type="common">fe'i banana</name>
    <dbReference type="NCBI Taxonomy" id="320322"/>
    <lineage>
        <taxon>Eukaryota</taxon>
        <taxon>Viridiplantae</taxon>
        <taxon>Streptophyta</taxon>
        <taxon>Embryophyta</taxon>
        <taxon>Tracheophyta</taxon>
        <taxon>Spermatophyta</taxon>
        <taxon>Magnoliopsida</taxon>
        <taxon>Liliopsida</taxon>
        <taxon>Zingiberales</taxon>
        <taxon>Musaceae</taxon>
        <taxon>Musa</taxon>
    </lineage>
</organism>
<gene>
    <name evidence="1" type="ORF">MUK42_06709</name>
</gene>
<dbReference type="EMBL" id="CP097510">
    <property type="protein sequence ID" value="URE27838.1"/>
    <property type="molecule type" value="Genomic_DNA"/>
</dbReference>
<sequence length="60" mass="6742">MLLNLVKSDEDKATGNIKEVDEAKATMRALVSDNSGVSVRRKSKTKVLLRVLESRRRSQL</sequence>
<evidence type="ECO:0000313" key="1">
    <source>
        <dbReference type="EMBL" id="URE27838.1"/>
    </source>
</evidence>
<keyword evidence="2" id="KW-1185">Reference proteome</keyword>
<name>A0A9E7HAR1_9LILI</name>
<dbReference type="Proteomes" id="UP001055439">
    <property type="component" value="Chromosome 8"/>
</dbReference>
<protein>
    <submittedName>
        <fullName evidence="1">Uncharacterized protein</fullName>
    </submittedName>
</protein>
<accession>A0A9E7HAR1</accession>
<dbReference type="AlphaFoldDB" id="A0A9E7HAR1"/>